<evidence type="ECO:0000313" key="1">
    <source>
        <dbReference type="EMBL" id="AEP84570.1"/>
    </source>
</evidence>
<sequence length="57" mass="6487">GVISLSLCQERNSDEEDREGETHFKLNKRALPFLPSLDADIVQQVCCLPRRRCTNGK</sequence>
<organism evidence="1">
    <name type="scientific">Rana amurensis</name>
    <name type="common">Siberian wood frog</name>
    <dbReference type="NCBI Taxonomy" id="109177"/>
    <lineage>
        <taxon>Eukaryota</taxon>
        <taxon>Metazoa</taxon>
        <taxon>Chordata</taxon>
        <taxon>Craniata</taxon>
        <taxon>Vertebrata</taxon>
        <taxon>Euteleostomi</taxon>
        <taxon>Amphibia</taxon>
        <taxon>Batrachia</taxon>
        <taxon>Anura</taxon>
        <taxon>Neobatrachia</taxon>
        <taxon>Ranoidea</taxon>
        <taxon>Ranidae</taxon>
        <taxon>Rana</taxon>
        <taxon>Rana</taxon>
    </lineage>
</organism>
<name>G4Y071_RANAM</name>
<feature type="non-terminal residue" evidence="1">
    <location>
        <position position="1"/>
    </location>
</feature>
<dbReference type="EMBL" id="JF922796">
    <property type="protein sequence ID" value="AEP84570.1"/>
    <property type="molecule type" value="mRNA"/>
</dbReference>
<reference evidence="1" key="1">
    <citation type="submission" date="2011-04" db="EMBL/GenBank/DDBJ databases">
        <title>A Study on the Transcriptome of Antimicrobial Peptides in the Rana amurensis.</title>
        <authorList>
            <person name="Xia R."/>
            <person name="Ji J."/>
            <person name="Liu G."/>
            <person name="Xu Y."/>
        </authorList>
    </citation>
    <scope>NUCLEOTIDE SEQUENCE</scope>
    <source>
        <tissue evidence="1">Skin</tissue>
    </source>
</reference>
<protein>
    <submittedName>
        <fullName evidence="1">Amurin-5AM protein</fullName>
    </submittedName>
</protein>
<accession>G4Y071</accession>
<dbReference type="AlphaFoldDB" id="G4Y071"/>
<proteinExistence type="evidence at transcript level"/>